<keyword evidence="2" id="KW-1185">Reference proteome</keyword>
<gene>
    <name evidence="1" type="ORF">GA0061100_101465</name>
</gene>
<dbReference type="RefSeq" id="WP_075850995.1">
    <property type="nucleotide sequence ID" value="NZ_FMAC01000001.1"/>
</dbReference>
<dbReference type="OrthoDB" id="7858762at2"/>
<dbReference type="Proteomes" id="UP000186228">
    <property type="component" value="Unassembled WGS sequence"/>
</dbReference>
<dbReference type="STRING" id="52131.GA0061100_101465"/>
<dbReference type="Gene3D" id="3.30.2000.20">
    <property type="match status" value="1"/>
</dbReference>
<protein>
    <submittedName>
        <fullName evidence="1">Uncharacterized protein</fullName>
    </submittedName>
</protein>
<dbReference type="EMBL" id="FMAC01000001">
    <property type="protein sequence ID" value="SCB09284.1"/>
    <property type="molecule type" value="Genomic_DNA"/>
</dbReference>
<sequence length="143" mass="15234">MATATDALILAALLDHLAALQFQPPLPVAQPGIAFPPAGQAKPDNYLAVSFLPNRPRQVTLGDDPQQKLGLLQVSVYWKAGGGLIKPLDAAGQVIDHFNNKTLFASGVKITISGEPWAAGPIQEDDRVQIPVTIPYTAFEPET</sequence>
<dbReference type="Pfam" id="PF13554">
    <property type="entry name" value="Phage_tail_terminator_5"/>
    <property type="match status" value="1"/>
</dbReference>
<organism evidence="1 2">
    <name type="scientific">Rhizobium hainanense</name>
    <dbReference type="NCBI Taxonomy" id="52131"/>
    <lineage>
        <taxon>Bacteria</taxon>
        <taxon>Pseudomonadati</taxon>
        <taxon>Pseudomonadota</taxon>
        <taxon>Alphaproteobacteria</taxon>
        <taxon>Hyphomicrobiales</taxon>
        <taxon>Rhizobiaceae</taxon>
        <taxon>Rhizobium/Agrobacterium group</taxon>
        <taxon>Rhizobium</taxon>
    </lineage>
</organism>
<reference evidence="2" key="1">
    <citation type="submission" date="2016-08" db="EMBL/GenBank/DDBJ databases">
        <authorList>
            <person name="Varghese N."/>
            <person name="Submissions Spin"/>
        </authorList>
    </citation>
    <scope>NUCLEOTIDE SEQUENCE [LARGE SCALE GENOMIC DNA]</scope>
    <source>
        <strain evidence="2">CCBAU 57015</strain>
    </source>
</reference>
<accession>A0A1C3U1F5</accession>
<dbReference type="AlphaFoldDB" id="A0A1C3U1F5"/>
<dbReference type="InterPro" id="IPR025395">
    <property type="entry name" value="Phage_tail_terminator-like"/>
</dbReference>
<evidence type="ECO:0000313" key="2">
    <source>
        <dbReference type="Proteomes" id="UP000186228"/>
    </source>
</evidence>
<evidence type="ECO:0000313" key="1">
    <source>
        <dbReference type="EMBL" id="SCB09284.1"/>
    </source>
</evidence>
<name>A0A1C3U1F5_9HYPH</name>
<proteinExistence type="predicted"/>